<sequence>SPKEQMKLKKLLISLQVNIIVLTGSLHFMANEWHYNNYIRSGKQKLTSKFIEELLWNAPLDFKKVELEKSLNQFILTYQDKVEINPTISNYQIAQIMLFSSIDICRAIIFTTL</sequence>
<dbReference type="Proteomes" id="UP000242547">
    <property type="component" value="Unassembled WGS sequence"/>
</dbReference>
<evidence type="ECO:0000313" key="1">
    <source>
        <dbReference type="EMBL" id="PTE74080.1"/>
    </source>
</evidence>
<dbReference type="AlphaFoldDB" id="A0A2T4KJ70"/>
<evidence type="ECO:0000313" key="2">
    <source>
        <dbReference type="Proteomes" id="UP000242547"/>
    </source>
</evidence>
<dbReference type="EMBL" id="PYZL01000011">
    <property type="protein sequence ID" value="PTE74080.1"/>
    <property type="molecule type" value="Genomic_DNA"/>
</dbReference>
<feature type="non-terminal residue" evidence="1">
    <location>
        <position position="1"/>
    </location>
</feature>
<name>A0A2T4KJ70_9STAP</name>
<proteinExistence type="predicted"/>
<organism evidence="1 2">
    <name type="scientific">Staphylococcus devriesei</name>
    <dbReference type="NCBI Taxonomy" id="586733"/>
    <lineage>
        <taxon>Bacteria</taxon>
        <taxon>Bacillati</taxon>
        <taxon>Bacillota</taxon>
        <taxon>Bacilli</taxon>
        <taxon>Bacillales</taxon>
        <taxon>Staphylococcaceae</taxon>
        <taxon>Staphylococcus</taxon>
    </lineage>
</organism>
<reference evidence="1 2" key="1">
    <citation type="journal article" date="2016" name="Front. Microbiol.">
        <title>Comprehensive Phylogenetic Analysis of Bovine Non-aureus Staphylococci Species Based on Whole-Genome Sequencing.</title>
        <authorList>
            <person name="Naushad S."/>
            <person name="Barkema H.W."/>
            <person name="Luby C."/>
            <person name="Condas L.A."/>
            <person name="Nobrega D.B."/>
            <person name="Carson D.A."/>
            <person name="De Buck J."/>
        </authorList>
    </citation>
    <scope>NUCLEOTIDE SEQUENCE [LARGE SCALE GENOMIC DNA]</scope>
    <source>
        <strain evidence="1 2">SNUC 761</strain>
    </source>
</reference>
<accession>A0A2T4KJ70</accession>
<gene>
    <name evidence="1" type="ORF">BUY44_02735</name>
</gene>
<comment type="caution">
    <text evidence="1">The sequence shown here is derived from an EMBL/GenBank/DDBJ whole genome shotgun (WGS) entry which is preliminary data.</text>
</comment>
<protein>
    <submittedName>
        <fullName evidence="1">Uncharacterized protein</fullName>
    </submittedName>
</protein>